<dbReference type="Pfam" id="PF04069">
    <property type="entry name" value="OpuAC"/>
    <property type="match status" value="1"/>
</dbReference>
<dbReference type="PROSITE" id="PS51257">
    <property type="entry name" value="PROKAR_LIPOPROTEIN"/>
    <property type="match status" value="1"/>
</dbReference>
<name>A0A4R5D641_9ACTN</name>
<dbReference type="RefSeq" id="WP_131896195.1">
    <property type="nucleotide sequence ID" value="NZ_SMKZ01000021.1"/>
</dbReference>
<feature type="domain" description="ABC-type glycine betaine transport system substrate-binding" evidence="3">
    <location>
        <begin position="51"/>
        <end position="324"/>
    </location>
</feature>
<evidence type="ECO:0000313" key="5">
    <source>
        <dbReference type="Proteomes" id="UP000294739"/>
    </source>
</evidence>
<keyword evidence="2" id="KW-0732">Signal</keyword>
<dbReference type="Gene3D" id="3.40.190.10">
    <property type="entry name" value="Periplasmic binding protein-like II"/>
    <property type="match status" value="1"/>
</dbReference>
<organism evidence="4 5">
    <name type="scientific">Jiangella asiatica</name>
    <dbReference type="NCBI Taxonomy" id="2530372"/>
    <lineage>
        <taxon>Bacteria</taxon>
        <taxon>Bacillati</taxon>
        <taxon>Actinomycetota</taxon>
        <taxon>Actinomycetes</taxon>
        <taxon>Jiangellales</taxon>
        <taxon>Jiangellaceae</taxon>
        <taxon>Jiangella</taxon>
    </lineage>
</organism>
<reference evidence="4 5" key="1">
    <citation type="submission" date="2019-03" db="EMBL/GenBank/DDBJ databases">
        <title>Draft genome sequences of novel Actinobacteria.</title>
        <authorList>
            <person name="Sahin N."/>
            <person name="Ay H."/>
            <person name="Saygin H."/>
        </authorList>
    </citation>
    <scope>NUCLEOTIDE SEQUENCE [LARGE SCALE GENOMIC DNA]</scope>
    <source>
        <strain evidence="4 5">5K138</strain>
    </source>
</reference>
<dbReference type="CDD" id="cd13606">
    <property type="entry name" value="PBP2_ProX_like"/>
    <property type="match status" value="1"/>
</dbReference>
<protein>
    <submittedName>
        <fullName evidence="4">ABC transporter substrate-binding protein</fullName>
    </submittedName>
</protein>
<sequence length="328" mass="34004">MPLTMRRRVAVLAAAAGLALSLAACGDSDDPFEEDGGGDATATDGGEGGGDLTVGGANFTEMVIMQEMYAALLEDAGYSVDIQSVANREIYAPSLESGDIDIVPEYLATFAEYLNAAVNGPDAPADAPVATADAQETVEAARPLAEGLGLTILDPADAASQNAFAVSRQFADDNGLTTLSDLGALGEPIKLAAVEECPDRPFCEPGLESVYGIDIVDPPLATGFSTSETKQAVQRGDAQLGLVGTTDGTLDQFELVLLEDDQQLQLADNLVPVVNSEAAADEQIAEVLGQLAEVLTTEDLATLNAQVDAERQQAPDVAQAYLEEKGLL</sequence>
<keyword evidence="5" id="KW-1185">Reference proteome</keyword>
<dbReference type="InterPro" id="IPR007210">
    <property type="entry name" value="ABC_Gly_betaine_transp_sub-bd"/>
</dbReference>
<dbReference type="GO" id="GO:0043190">
    <property type="term" value="C:ATP-binding cassette (ABC) transporter complex"/>
    <property type="evidence" value="ECO:0007669"/>
    <property type="project" value="InterPro"/>
</dbReference>
<evidence type="ECO:0000256" key="2">
    <source>
        <dbReference type="SAM" id="SignalP"/>
    </source>
</evidence>
<dbReference type="InParanoid" id="A0A4R5D641"/>
<dbReference type="Gene3D" id="3.40.190.120">
    <property type="entry name" value="Osmoprotection protein (prox), domain 2"/>
    <property type="match status" value="1"/>
</dbReference>
<evidence type="ECO:0000256" key="1">
    <source>
        <dbReference type="SAM" id="MobiDB-lite"/>
    </source>
</evidence>
<dbReference type="Proteomes" id="UP000294739">
    <property type="component" value="Unassembled WGS sequence"/>
</dbReference>
<dbReference type="AlphaFoldDB" id="A0A4R5D641"/>
<gene>
    <name evidence="4" type="ORF">E1269_15915</name>
</gene>
<evidence type="ECO:0000259" key="3">
    <source>
        <dbReference type="Pfam" id="PF04069"/>
    </source>
</evidence>
<dbReference type="SUPFAM" id="SSF53850">
    <property type="entry name" value="Periplasmic binding protein-like II"/>
    <property type="match status" value="1"/>
</dbReference>
<comment type="caution">
    <text evidence="4">The sequence shown here is derived from an EMBL/GenBank/DDBJ whole genome shotgun (WGS) entry which is preliminary data.</text>
</comment>
<dbReference type="FunCoup" id="A0A4R5D641">
    <property type="interactions" value="39"/>
</dbReference>
<feature type="signal peptide" evidence="2">
    <location>
        <begin position="1"/>
        <end position="26"/>
    </location>
</feature>
<feature type="region of interest" description="Disordered" evidence="1">
    <location>
        <begin position="30"/>
        <end position="49"/>
    </location>
</feature>
<accession>A0A4R5D641</accession>
<dbReference type="OrthoDB" id="9781705at2"/>
<proteinExistence type="predicted"/>
<dbReference type="EMBL" id="SMKZ01000021">
    <property type="protein sequence ID" value="TDE08909.1"/>
    <property type="molecule type" value="Genomic_DNA"/>
</dbReference>
<evidence type="ECO:0000313" key="4">
    <source>
        <dbReference type="EMBL" id="TDE08909.1"/>
    </source>
</evidence>
<feature type="chain" id="PRO_5020501533" evidence="2">
    <location>
        <begin position="27"/>
        <end position="328"/>
    </location>
</feature>
<dbReference type="GO" id="GO:0022857">
    <property type="term" value="F:transmembrane transporter activity"/>
    <property type="evidence" value="ECO:0007669"/>
    <property type="project" value="InterPro"/>
</dbReference>